<evidence type="ECO:0000313" key="2">
    <source>
        <dbReference type="EMBL" id="CAE2247371.1"/>
    </source>
</evidence>
<dbReference type="PANTHER" id="PTHR47378:SF1">
    <property type="entry name" value="DIVINYL CHLOROPHYLLIDE A 8-VINYL-REDUCTASE, CHLOROPLASTIC"/>
    <property type="match status" value="1"/>
</dbReference>
<keyword evidence="1" id="KW-0560">Oxidoreductase</keyword>
<dbReference type="GO" id="GO:0016491">
    <property type="term" value="F:oxidoreductase activity"/>
    <property type="evidence" value="ECO:0007669"/>
    <property type="project" value="UniProtKB-KW"/>
</dbReference>
<protein>
    <submittedName>
        <fullName evidence="2">Uncharacterized protein</fullName>
    </submittedName>
</protein>
<evidence type="ECO:0000256" key="1">
    <source>
        <dbReference type="ARBA" id="ARBA00023002"/>
    </source>
</evidence>
<dbReference type="InterPro" id="IPR044201">
    <property type="entry name" value="DVR-like"/>
</dbReference>
<dbReference type="Gene3D" id="3.40.50.720">
    <property type="entry name" value="NAD(P)-binding Rossmann-like Domain"/>
    <property type="match status" value="1"/>
</dbReference>
<gene>
    <name evidence="2" type="ORF">OAUR00152_LOCUS19496</name>
</gene>
<reference evidence="2" key="1">
    <citation type="submission" date="2021-01" db="EMBL/GenBank/DDBJ databases">
        <authorList>
            <person name="Corre E."/>
            <person name="Pelletier E."/>
            <person name="Niang G."/>
            <person name="Scheremetjew M."/>
            <person name="Finn R."/>
            <person name="Kale V."/>
            <person name="Holt S."/>
            <person name="Cochrane G."/>
            <person name="Meng A."/>
            <person name="Brown T."/>
            <person name="Cohen L."/>
        </authorList>
    </citation>
    <scope>NUCLEOTIDE SEQUENCE</scope>
    <source>
        <strain evidence="2">Isolate 1302-5</strain>
    </source>
</reference>
<dbReference type="EMBL" id="HBKQ01028704">
    <property type="protein sequence ID" value="CAE2247371.1"/>
    <property type="molecule type" value="Transcribed_RNA"/>
</dbReference>
<accession>A0A7S4J1Q5</accession>
<dbReference type="AlphaFoldDB" id="A0A7S4J1Q5"/>
<dbReference type="SUPFAM" id="SSF51735">
    <property type="entry name" value="NAD(P)-binding Rossmann-fold domains"/>
    <property type="match status" value="1"/>
</dbReference>
<name>A0A7S4J1Q5_9STRA</name>
<organism evidence="2">
    <name type="scientific">Odontella aurita</name>
    <dbReference type="NCBI Taxonomy" id="265563"/>
    <lineage>
        <taxon>Eukaryota</taxon>
        <taxon>Sar</taxon>
        <taxon>Stramenopiles</taxon>
        <taxon>Ochrophyta</taxon>
        <taxon>Bacillariophyta</taxon>
        <taxon>Mediophyceae</taxon>
        <taxon>Biddulphiophycidae</taxon>
        <taxon>Eupodiscales</taxon>
        <taxon>Odontellaceae</taxon>
        <taxon>Odontella</taxon>
    </lineage>
</organism>
<dbReference type="InterPro" id="IPR036291">
    <property type="entry name" value="NAD(P)-bd_dom_sf"/>
</dbReference>
<sequence length="254" mass="27505">MTYSVVRPTAFFKSVSGQLEGILGGAPYVLFGDGAVTRCNPIAEEELAEFMMGSLDPTNGRIDKIMNVGGPDGPLTNRMLGELMYDAAGLGESKQKFVYAPTWIFDYVIDGFQRIADWKKKSVGDGNAGPEDLEWWEDAAETARIGKYYAVEDMLTTDPDEKYGTITMKMHYEKIAGEGQDPFTPVRATAVIARVLENLPAASAISLPIGYALFNPGAVRNAVMPVLAYTASSSANHEGMWDFSVVLASLHGAV</sequence>
<proteinExistence type="predicted"/>
<dbReference type="PANTHER" id="PTHR47378">
    <property type="entry name" value="DIVINYL CHLOROPHYLLIDE A 8-VINYL-REDUCTASE, CHLOROPLASTIC"/>
    <property type="match status" value="1"/>
</dbReference>